<evidence type="ECO:0000313" key="4">
    <source>
        <dbReference type="Proteomes" id="UP000297385"/>
    </source>
</evidence>
<dbReference type="Proteomes" id="UP000297385">
    <property type="component" value="Unassembled WGS sequence"/>
</dbReference>
<dbReference type="EMBL" id="SNVI01000005">
    <property type="protein sequence ID" value="TFE37597.1"/>
    <property type="molecule type" value="Genomic_DNA"/>
</dbReference>
<evidence type="ECO:0000313" key="3">
    <source>
        <dbReference type="EMBL" id="TFE37597.1"/>
    </source>
</evidence>
<evidence type="ECO:0000313" key="2">
    <source>
        <dbReference type="EMBL" id="TFE37338.1"/>
    </source>
</evidence>
<gene>
    <name evidence="2" type="ORF">E2553_38235</name>
    <name evidence="3" type="ORF">E2553_39945</name>
    <name evidence="1" type="ORF">E2553_42740</name>
</gene>
<name>A0A4Y8MIU1_9BURK</name>
<reference evidence="2 4" key="1">
    <citation type="submission" date="2019-03" db="EMBL/GenBank/DDBJ databases">
        <title>Complete Genome Sequence of Paraburkholderia dipogonis ICMP 19430T, a Nitrogen-fixing Symbiont of the South African Invasive Legume Dipogon lignosus in New Zealand.</title>
        <authorList>
            <person name="De Meyer S.E."/>
        </authorList>
    </citation>
    <scope>NUCLEOTIDE SEQUENCE [LARGE SCALE GENOMIC DNA]</scope>
    <source>
        <strain evidence="2 4">ICMP 19430</strain>
    </source>
</reference>
<accession>A0A4Y8MIU1</accession>
<protein>
    <submittedName>
        <fullName evidence="2">Integrase</fullName>
    </submittedName>
</protein>
<organism evidence="2 4">
    <name type="scientific">Paraburkholderia dipogonis</name>
    <dbReference type="NCBI Taxonomy" id="1211383"/>
    <lineage>
        <taxon>Bacteria</taxon>
        <taxon>Pseudomonadati</taxon>
        <taxon>Pseudomonadota</taxon>
        <taxon>Betaproteobacteria</taxon>
        <taxon>Burkholderiales</taxon>
        <taxon>Burkholderiaceae</taxon>
        <taxon>Paraburkholderia</taxon>
    </lineage>
</organism>
<sequence>MSRLYEEVRMPLTEGTLLLHPERVLLRWEGVRNRSDIGQICYLTRDTSSPQRTRRTFDPTSFCSERARVVRLLVTQLSGRMALGARRPATIFMDLRVVLDFVNWADSQGLHQVLCDEKATAEAVHRYFRERREQVSLGNQNRNSVASHQRSLLSMLREFFRSDDFCADARVLRHQQDAWVPTAVPDAEAQAALLAWADALFSSISTLVLDFKPYPVRVTTVRGENLCLVPHIYGRSDGDDSRGLIGWNLETGEPRTREELRTRMVEAGANNPRERSWNIARLAAKHLAAANADAQSSIRRSHASIAASSFAALFLAETGINLAQLLAMKWSPKLATSLQDASVARQKFRQVKYRAGGKEITFTVSLGFMPKLRAYLALREYLVQDAEWDALFVVVGHHAQLRRITGLSTKFLELLYRRLDTLGIALPRIGARQWRAAKQDWAVSNHGPVIAAGLMGHSLETALRSYSNGTDAAHKAEMGAFLASVEKTVLGPDNDPMGSIGSAVGICIGFHKPAPIAASVTVQPDCRSTEGCLFCDQYRVHADATDIRKLLSCRHCVRLVCGRADSIEQYDRSFGAVLRRVDFLLDELRRRDVALVEQIEHDVDIEGNLDAFWSAKLDQLYELGVA</sequence>
<comment type="caution">
    <text evidence="2">The sequence shown here is derived from an EMBL/GenBank/DDBJ whole genome shotgun (WGS) entry which is preliminary data.</text>
</comment>
<dbReference type="EMBL" id="SNVI01000005">
    <property type="protein sequence ID" value="TFE37338.1"/>
    <property type="molecule type" value="Genomic_DNA"/>
</dbReference>
<dbReference type="EMBL" id="SNVI01000008">
    <property type="protein sequence ID" value="TFE36468.1"/>
    <property type="molecule type" value="Genomic_DNA"/>
</dbReference>
<evidence type="ECO:0000313" key="1">
    <source>
        <dbReference type="EMBL" id="TFE36468.1"/>
    </source>
</evidence>
<proteinExistence type="predicted"/>
<dbReference type="AlphaFoldDB" id="A0A4Y8MIU1"/>